<reference evidence="3 4" key="1">
    <citation type="submission" date="2014-02" db="EMBL/GenBank/DDBJ databases">
        <title>Draft genome sequence of Lysinibacillus boronitolerans NBRC 103108.</title>
        <authorList>
            <person name="Zhang F."/>
            <person name="Wang G."/>
            <person name="Zhang L."/>
        </authorList>
    </citation>
    <scope>NUCLEOTIDE SEQUENCE [LARGE SCALE GENOMIC DNA]</scope>
    <source>
        <strain evidence="3 4">NBRC 103108</strain>
    </source>
</reference>
<name>A0ABR4Y1R6_9BACI</name>
<dbReference type="Gene3D" id="3.90.550.10">
    <property type="entry name" value="Spore Coat Polysaccharide Biosynthesis Protein SpsA, Chain A"/>
    <property type="match status" value="1"/>
</dbReference>
<dbReference type="EMBL" id="JPVR01000069">
    <property type="protein sequence ID" value="KGR86918.1"/>
    <property type="molecule type" value="Genomic_DNA"/>
</dbReference>
<dbReference type="Proteomes" id="UP000030487">
    <property type="component" value="Unassembled WGS sequence"/>
</dbReference>
<accession>A0ABR4Y1R6</accession>
<evidence type="ECO:0000313" key="3">
    <source>
        <dbReference type="EMBL" id="KGR86918.1"/>
    </source>
</evidence>
<dbReference type="Pfam" id="PF00535">
    <property type="entry name" value="Glycos_transf_2"/>
    <property type="match status" value="1"/>
</dbReference>
<gene>
    <name evidence="3" type="ORF">CD31_08535</name>
</gene>
<dbReference type="InterPro" id="IPR029063">
    <property type="entry name" value="SAM-dependent_MTases_sf"/>
</dbReference>
<dbReference type="SUPFAM" id="SSF53335">
    <property type="entry name" value="S-adenosyl-L-methionine-dependent methyltransferases"/>
    <property type="match status" value="1"/>
</dbReference>
<dbReference type="PANTHER" id="PTHR22916:SF65">
    <property type="entry name" value="SLR1065 PROTEIN"/>
    <property type="match status" value="1"/>
</dbReference>
<feature type="domain" description="Glycosyltransferase 2-like" evidence="2">
    <location>
        <begin position="4"/>
        <end position="169"/>
    </location>
</feature>
<comment type="caution">
    <text evidence="3">The sequence shown here is derived from an EMBL/GenBank/DDBJ whole genome shotgun (WGS) entry which is preliminary data.</text>
</comment>
<dbReference type="Gene3D" id="3.40.50.720">
    <property type="entry name" value="NAD(P)-binding Rossmann-like Domain"/>
    <property type="match status" value="1"/>
</dbReference>
<sequence>MKVSVLVNNFNYANFLGDAVNSCLKENVELIVYDDGSTDESMEVLKRYNSHINIISNPNYNHTSNENQANAIYQAFLQSSGDIICLLDSDDKFSEDKISKILKVFKDDTSITTVQNLMLEMDSDGNLKNQIRPIIKDVKDIKSYIFSDNNFFHLFVPTSGLSFRRSFLEKVLPLEEDGLNFVWPDARLSLLSVFYGKIHTIMEPLTYYRIHGTNDSNARSTTEGHETYLKQIYLYFNKLAALNNLPKIEFSREIYLENTYFSLKLNRKVLKEFTVNDSPMYIWGAGEAGQSIYHFLKKNKIKVDGFFDANPKRIGEKNMGLVVTLPKFHKGIKYIISPIHAYHIIKEQLLARGFVEGVDFINPYKEYSNV</sequence>
<evidence type="ECO:0000256" key="1">
    <source>
        <dbReference type="ARBA" id="ARBA00006739"/>
    </source>
</evidence>
<evidence type="ECO:0000313" key="4">
    <source>
        <dbReference type="Proteomes" id="UP000030487"/>
    </source>
</evidence>
<evidence type="ECO:0000259" key="2">
    <source>
        <dbReference type="Pfam" id="PF00535"/>
    </source>
</evidence>
<dbReference type="PANTHER" id="PTHR22916">
    <property type="entry name" value="GLYCOSYLTRANSFERASE"/>
    <property type="match status" value="1"/>
</dbReference>
<proteinExistence type="inferred from homology"/>
<comment type="similarity">
    <text evidence="1">Belongs to the glycosyltransferase 2 family.</text>
</comment>
<protein>
    <recommendedName>
        <fullName evidence="2">Glycosyltransferase 2-like domain-containing protein</fullName>
    </recommendedName>
</protein>
<dbReference type="InterPro" id="IPR001173">
    <property type="entry name" value="Glyco_trans_2-like"/>
</dbReference>
<dbReference type="SUPFAM" id="SSF53448">
    <property type="entry name" value="Nucleotide-diphospho-sugar transferases"/>
    <property type="match status" value="1"/>
</dbReference>
<organism evidence="3 4">
    <name type="scientific">Lysinibacillus boronitolerans JCM 21713 = 10a = NBRC 103108</name>
    <dbReference type="NCBI Taxonomy" id="1294264"/>
    <lineage>
        <taxon>Bacteria</taxon>
        <taxon>Bacillati</taxon>
        <taxon>Bacillota</taxon>
        <taxon>Bacilli</taxon>
        <taxon>Bacillales</taxon>
        <taxon>Bacillaceae</taxon>
        <taxon>Lysinibacillus</taxon>
    </lineage>
</organism>
<keyword evidence="4" id="KW-1185">Reference proteome</keyword>
<dbReference type="InterPro" id="IPR029044">
    <property type="entry name" value="Nucleotide-diphossugar_trans"/>
</dbReference>
<dbReference type="RefSeq" id="WP_036076766.1">
    <property type="nucleotide sequence ID" value="NZ_AVCW01000013.1"/>
</dbReference>